<dbReference type="GO" id="GO:0016747">
    <property type="term" value="F:acyltransferase activity, transferring groups other than amino-acyl groups"/>
    <property type="evidence" value="ECO:0007669"/>
    <property type="project" value="InterPro"/>
</dbReference>
<reference evidence="5" key="1">
    <citation type="submission" date="2019-05" db="EMBL/GenBank/DDBJ databases">
        <title>Complete genome sequencing of Dialister sp. strain 5BBH33.</title>
        <authorList>
            <person name="Sakamoto M."/>
            <person name="Murakami T."/>
            <person name="Mori H."/>
        </authorList>
    </citation>
    <scope>NUCLEOTIDE SEQUENCE [LARGE SCALE GENOMIC DNA]</scope>
    <source>
        <strain evidence="5">5BBH33</strain>
    </source>
</reference>
<dbReference type="GeneID" id="92715426"/>
<evidence type="ECO:0000259" key="3">
    <source>
        <dbReference type="PROSITE" id="PS51186"/>
    </source>
</evidence>
<evidence type="ECO:0000313" key="5">
    <source>
        <dbReference type="Proteomes" id="UP000320585"/>
    </source>
</evidence>
<keyword evidence="5" id="KW-1185">Reference proteome</keyword>
<dbReference type="AlphaFoldDB" id="A0A8D4UTE0"/>
<dbReference type="OrthoDB" id="9798006at2"/>
<dbReference type="SUPFAM" id="SSF55729">
    <property type="entry name" value="Acyl-CoA N-acyltransferases (Nat)"/>
    <property type="match status" value="1"/>
</dbReference>
<keyword evidence="2" id="KW-0012">Acyltransferase</keyword>
<dbReference type="Proteomes" id="UP000320585">
    <property type="component" value="Chromosome"/>
</dbReference>
<gene>
    <name evidence="4" type="ORF">Dia5BBH33_02060</name>
</gene>
<organism evidence="4 5">
    <name type="scientific">Dialister hominis</name>
    <dbReference type="NCBI Taxonomy" id="2582419"/>
    <lineage>
        <taxon>Bacteria</taxon>
        <taxon>Bacillati</taxon>
        <taxon>Bacillota</taxon>
        <taxon>Negativicutes</taxon>
        <taxon>Veillonellales</taxon>
        <taxon>Veillonellaceae</taxon>
        <taxon>Dialister</taxon>
    </lineage>
</organism>
<evidence type="ECO:0000256" key="1">
    <source>
        <dbReference type="ARBA" id="ARBA00022679"/>
    </source>
</evidence>
<feature type="domain" description="N-acetyltransferase" evidence="3">
    <location>
        <begin position="3"/>
        <end position="172"/>
    </location>
</feature>
<dbReference type="RefSeq" id="WP_143332180.1">
    <property type="nucleotide sequence ID" value="NZ_AP019697.1"/>
</dbReference>
<protein>
    <submittedName>
        <fullName evidence="4">GNAT family N-acetyltransferase</fullName>
    </submittedName>
</protein>
<keyword evidence="1 4" id="KW-0808">Transferase</keyword>
<accession>A0A8D4UTE0</accession>
<dbReference type="CDD" id="cd04301">
    <property type="entry name" value="NAT_SF"/>
    <property type="match status" value="1"/>
</dbReference>
<dbReference type="Gene3D" id="3.40.630.30">
    <property type="match status" value="1"/>
</dbReference>
<dbReference type="PANTHER" id="PTHR43072:SF23">
    <property type="entry name" value="UPF0039 PROTEIN C11D3.02C"/>
    <property type="match status" value="1"/>
</dbReference>
<evidence type="ECO:0000313" key="4">
    <source>
        <dbReference type="EMBL" id="BBK24271.1"/>
    </source>
</evidence>
<dbReference type="InterPro" id="IPR016181">
    <property type="entry name" value="Acyl_CoA_acyltransferase"/>
</dbReference>
<dbReference type="PROSITE" id="PS51186">
    <property type="entry name" value="GNAT"/>
    <property type="match status" value="1"/>
</dbReference>
<dbReference type="PANTHER" id="PTHR43072">
    <property type="entry name" value="N-ACETYLTRANSFERASE"/>
    <property type="match status" value="1"/>
</dbReference>
<proteinExistence type="predicted"/>
<dbReference type="InterPro" id="IPR000182">
    <property type="entry name" value="GNAT_dom"/>
</dbReference>
<dbReference type="EMBL" id="AP019697">
    <property type="protein sequence ID" value="BBK24271.1"/>
    <property type="molecule type" value="Genomic_DNA"/>
</dbReference>
<name>A0A8D4UTE0_9FIRM</name>
<dbReference type="KEGG" id="dho:Dia5BBH33_02060"/>
<dbReference type="Pfam" id="PF13420">
    <property type="entry name" value="Acetyltransf_4"/>
    <property type="match status" value="1"/>
</dbReference>
<sequence>MNITIREVTEEDAEALSAIYRPYVEETGITFEYVPPDAEEFRRRIQHTKEKYPYLAACDEGRIIGYAYAGTFIGRSASDWNVELSIYMDRNEKGRGAGRMLYEALEEKLRKMGVINLYSAIACPSGEPDDFLDNGSRDFHEHLGFHETAHFRKCGFKTGRWVDLIWMEKTIGDKEGAPGKFYPWNEVK</sequence>
<evidence type="ECO:0000256" key="2">
    <source>
        <dbReference type="ARBA" id="ARBA00023315"/>
    </source>
</evidence>